<keyword evidence="1" id="KW-1133">Transmembrane helix</keyword>
<feature type="transmembrane region" description="Helical" evidence="1">
    <location>
        <begin position="26"/>
        <end position="48"/>
    </location>
</feature>
<evidence type="ECO:0008006" key="4">
    <source>
        <dbReference type="Google" id="ProtNLM"/>
    </source>
</evidence>
<accession>A0A8R1TL24</accession>
<keyword evidence="3" id="KW-1185">Reference proteome</keyword>
<name>A0A8R1TL24_ONCVO</name>
<keyword evidence="1" id="KW-0812">Transmembrane</keyword>
<sequence length="331" mass="37548">MDLAVNETTTEDNIVLSNEKYILHSYAYLFVGTLIILISIPAFPLVMIRKALREPYAILVVAFFNSGLTGISAMLVGIKRTIVSNHGEQLVDHHECVLNAPILLLTSYLLNGLSLLMNSMERISVITFPLYYYKHGKRISYSLIAAQYVITITVITSTVIASLIEPTRRVSNFCWLPNVLSRPFLITSLLLTYIASSLSVILTAIAVFIFKKKVGKPVASNLSRNHNLSHFLKNQKRFTQTSIISCCFTFLFVVMPSIVEQINRLETSTVSQIIVMYCVYLRLLNSCNLVIVFFYRQRDLPSIVMRYFRDHFCGRKDHVQSIKTCTNAPIN</sequence>
<protein>
    <recommendedName>
        <fullName evidence="4">G-protein coupled receptors family 1 profile domain-containing protein</fullName>
    </recommendedName>
</protein>
<feature type="transmembrane region" description="Helical" evidence="1">
    <location>
        <begin position="238"/>
        <end position="259"/>
    </location>
</feature>
<dbReference type="SUPFAM" id="SSF81321">
    <property type="entry name" value="Family A G protein-coupled receptor-like"/>
    <property type="match status" value="1"/>
</dbReference>
<feature type="transmembrane region" description="Helical" evidence="1">
    <location>
        <begin position="184"/>
        <end position="210"/>
    </location>
</feature>
<feature type="transmembrane region" description="Helical" evidence="1">
    <location>
        <begin position="274"/>
        <end position="295"/>
    </location>
</feature>
<reference evidence="2" key="2">
    <citation type="submission" date="2022-06" db="UniProtKB">
        <authorList>
            <consortium name="EnsemblMetazoa"/>
        </authorList>
    </citation>
    <scope>IDENTIFICATION</scope>
</reference>
<proteinExistence type="predicted"/>
<evidence type="ECO:0000313" key="3">
    <source>
        <dbReference type="Proteomes" id="UP000024404"/>
    </source>
</evidence>
<evidence type="ECO:0000313" key="2">
    <source>
        <dbReference type="EnsemblMetazoa" id="OVOC11581.1"/>
    </source>
</evidence>
<dbReference type="EnsemblMetazoa" id="OVOC11581.1">
    <property type="protein sequence ID" value="OVOC11581.1"/>
    <property type="gene ID" value="WBGene00248390"/>
</dbReference>
<feature type="transmembrane region" description="Helical" evidence="1">
    <location>
        <begin position="98"/>
        <end position="118"/>
    </location>
</feature>
<evidence type="ECO:0000256" key="1">
    <source>
        <dbReference type="SAM" id="Phobius"/>
    </source>
</evidence>
<dbReference type="Gene3D" id="1.20.1070.10">
    <property type="entry name" value="Rhodopsin 7-helix transmembrane proteins"/>
    <property type="match status" value="1"/>
</dbReference>
<keyword evidence="1" id="KW-0472">Membrane</keyword>
<feature type="transmembrane region" description="Helical" evidence="1">
    <location>
        <begin position="55"/>
        <end position="78"/>
    </location>
</feature>
<dbReference type="EMBL" id="CMVM020000379">
    <property type="status" value="NOT_ANNOTATED_CDS"/>
    <property type="molecule type" value="Genomic_DNA"/>
</dbReference>
<reference evidence="3" key="1">
    <citation type="submission" date="2013-10" db="EMBL/GenBank/DDBJ databases">
        <title>Genome sequencing of Onchocerca volvulus.</title>
        <authorList>
            <person name="Cotton J."/>
            <person name="Tsai J."/>
            <person name="Stanley E."/>
            <person name="Tracey A."/>
            <person name="Holroyd N."/>
            <person name="Lustigman S."/>
            <person name="Berriman M."/>
        </authorList>
    </citation>
    <scope>NUCLEOTIDE SEQUENCE</scope>
</reference>
<dbReference type="AlphaFoldDB" id="A0A8R1TL24"/>
<organism evidence="2 3">
    <name type="scientific">Onchocerca volvulus</name>
    <dbReference type="NCBI Taxonomy" id="6282"/>
    <lineage>
        <taxon>Eukaryota</taxon>
        <taxon>Metazoa</taxon>
        <taxon>Ecdysozoa</taxon>
        <taxon>Nematoda</taxon>
        <taxon>Chromadorea</taxon>
        <taxon>Rhabditida</taxon>
        <taxon>Spirurina</taxon>
        <taxon>Spiruromorpha</taxon>
        <taxon>Filarioidea</taxon>
        <taxon>Onchocercidae</taxon>
        <taxon>Onchocerca</taxon>
    </lineage>
</organism>
<dbReference type="Proteomes" id="UP000024404">
    <property type="component" value="Unassembled WGS sequence"/>
</dbReference>
<feature type="transmembrane region" description="Helical" evidence="1">
    <location>
        <begin position="139"/>
        <end position="164"/>
    </location>
</feature>